<reference evidence="1" key="1">
    <citation type="submission" date="2015-11" db="EMBL/GenBank/DDBJ databases">
        <title>De novo transcriptome assembly of four potential Pierce s Disease insect vectors from Arizona vineyards.</title>
        <authorList>
            <person name="Tassone E.E."/>
        </authorList>
    </citation>
    <scope>NUCLEOTIDE SEQUENCE</scope>
</reference>
<evidence type="ECO:0000313" key="1">
    <source>
        <dbReference type="EMBL" id="JAS74654.1"/>
    </source>
</evidence>
<organism evidence="1">
    <name type="scientific">Homalodisca liturata</name>
    <dbReference type="NCBI Taxonomy" id="320908"/>
    <lineage>
        <taxon>Eukaryota</taxon>
        <taxon>Metazoa</taxon>
        <taxon>Ecdysozoa</taxon>
        <taxon>Arthropoda</taxon>
        <taxon>Hexapoda</taxon>
        <taxon>Insecta</taxon>
        <taxon>Pterygota</taxon>
        <taxon>Neoptera</taxon>
        <taxon>Paraneoptera</taxon>
        <taxon>Hemiptera</taxon>
        <taxon>Auchenorrhyncha</taxon>
        <taxon>Membracoidea</taxon>
        <taxon>Cicadellidae</taxon>
        <taxon>Cicadellinae</taxon>
        <taxon>Proconiini</taxon>
        <taxon>Homalodisca</taxon>
    </lineage>
</organism>
<accession>A0A1B6HIX6</accession>
<proteinExistence type="predicted"/>
<dbReference type="AlphaFoldDB" id="A0A1B6HIX6"/>
<dbReference type="EMBL" id="GECU01033052">
    <property type="protein sequence ID" value="JAS74654.1"/>
    <property type="molecule type" value="Transcribed_RNA"/>
</dbReference>
<sequence length="119" mass="13762">IIPIFPLIKMKNAFIKEVELGLSSPLQQKPTKTTINPNNLIYCNEMGKMKCSSKKNLCLPPHNWGMSQCKSNLSFITKLCTRNILDKNDSDIQKVMSSSFYHAQMYKQHKNWDFCCKKT</sequence>
<protein>
    <submittedName>
        <fullName evidence="1">Uncharacterized protein</fullName>
    </submittedName>
</protein>
<gene>
    <name evidence="1" type="ORF">g.4661</name>
</gene>
<name>A0A1B6HIX6_9HEMI</name>
<feature type="non-terminal residue" evidence="1">
    <location>
        <position position="1"/>
    </location>
</feature>